<name>A0A9X2J716_9GAMM</name>
<reference evidence="2" key="1">
    <citation type="journal article" date="2022" name="Arch. Microbiol.">
        <title>Microbulbifer okhotskensis sp. nov., isolated from a deep bottom sediment of the Okhotsk Sea.</title>
        <authorList>
            <person name="Romanenko L."/>
            <person name="Kurilenko V."/>
            <person name="Otstavnykh N."/>
            <person name="Velansky P."/>
            <person name="Isaeva M."/>
            <person name="Mikhailov V."/>
        </authorList>
    </citation>
    <scope>NUCLEOTIDE SEQUENCE</scope>
    <source>
        <strain evidence="2">OS29</strain>
    </source>
</reference>
<dbReference type="InterPro" id="IPR025129">
    <property type="entry name" value="DUF4055"/>
</dbReference>
<accession>A0A9X2J716</accession>
<feature type="domain" description="DUF4055" evidence="1">
    <location>
        <begin position="258"/>
        <end position="396"/>
    </location>
</feature>
<organism evidence="2 3">
    <name type="scientific">Microbulbifer okhotskensis</name>
    <dbReference type="NCBI Taxonomy" id="2926617"/>
    <lineage>
        <taxon>Bacteria</taxon>
        <taxon>Pseudomonadati</taxon>
        <taxon>Pseudomonadota</taxon>
        <taxon>Gammaproteobacteria</taxon>
        <taxon>Cellvibrionales</taxon>
        <taxon>Microbulbiferaceae</taxon>
        <taxon>Microbulbifer</taxon>
    </lineage>
</organism>
<dbReference type="RefSeq" id="WP_252471431.1">
    <property type="nucleotide sequence ID" value="NZ_JALBWM010000103.1"/>
</dbReference>
<dbReference type="Pfam" id="PF13264">
    <property type="entry name" value="DUF4055"/>
    <property type="match status" value="1"/>
</dbReference>
<gene>
    <name evidence="2" type="ORF">MO867_17220</name>
</gene>
<comment type="caution">
    <text evidence="2">The sequence shown here is derived from an EMBL/GenBank/DDBJ whole genome shotgun (WGS) entry which is preliminary data.</text>
</comment>
<evidence type="ECO:0000313" key="2">
    <source>
        <dbReference type="EMBL" id="MCO1336074.1"/>
    </source>
</evidence>
<proteinExistence type="predicted"/>
<evidence type="ECO:0000259" key="1">
    <source>
        <dbReference type="Pfam" id="PF13264"/>
    </source>
</evidence>
<dbReference type="AlphaFoldDB" id="A0A9X2J716"/>
<dbReference type="EMBL" id="JALBWM010000103">
    <property type="protein sequence ID" value="MCO1336074.1"/>
    <property type="molecule type" value="Genomic_DNA"/>
</dbReference>
<sequence length="473" mass="52476">MANDVTYQRDDFTKALPDWTLVDDICAGERVIKSKGTTYLPMPNPKDQSEANRARYQQYTDRAVFYNATGRTLQGLVGAVFRRAPTVDIPAGLEYLTSDANGSGVSIYQQSQSVVSAVLKSGRRGLLVDYPKTEGQTSKAEQQAGLVRASIVSYPANQIINWRTVRVGGVHRLGLVVIRESYEEVTSDSFGIEEKTQYRALKLIDGRYTVEIWRGGDTGTWVIHDSYMPLDGTGQHWKVIPFTFVGAENNDQSIDRSPLLDLANLNKAHYRNSADYEDSAFFVGQAQPWISGLTENWRDHMEKQGIYIGSRSPILLPDGGAFGFAQVEPNTLVKEAMDQKEKQMVALGARLIERGSAVKTATEAQAENESEHSVLSLVAENVSEAYTQAIQWAAQFQNVQVETEYKLNQDFAESNLDAQMLTALVNAWQSGRLPSSDLWANLRKHGVINAEKTDEVIREELGGEEPGPGLNDE</sequence>
<protein>
    <submittedName>
        <fullName evidence="2">DUF4055 domain-containing protein</fullName>
    </submittedName>
</protein>
<keyword evidence="3" id="KW-1185">Reference proteome</keyword>
<evidence type="ECO:0000313" key="3">
    <source>
        <dbReference type="Proteomes" id="UP001139028"/>
    </source>
</evidence>
<dbReference type="Proteomes" id="UP001139028">
    <property type="component" value="Unassembled WGS sequence"/>
</dbReference>